<evidence type="ECO:0000259" key="9">
    <source>
        <dbReference type="PROSITE" id="PS50928"/>
    </source>
</evidence>
<reference evidence="10 11" key="1">
    <citation type="journal article" date="2019" name="Int. J. Syst. Evol. Microbiol.">
        <title>The Global Catalogue of Microorganisms (GCM) 10K type strain sequencing project: providing services to taxonomists for standard genome sequencing and annotation.</title>
        <authorList>
            <consortium name="The Broad Institute Genomics Platform"/>
            <consortium name="The Broad Institute Genome Sequencing Center for Infectious Disease"/>
            <person name="Wu L."/>
            <person name="Ma J."/>
        </authorList>
    </citation>
    <scope>NUCLEOTIDE SEQUENCE [LARGE SCALE GENOMIC DNA]</scope>
    <source>
        <strain evidence="10 11">CGMCC 1.12285</strain>
    </source>
</reference>
<proteinExistence type="inferred from homology"/>
<feature type="domain" description="ABC transmembrane type-1" evidence="9">
    <location>
        <begin position="101"/>
        <end position="291"/>
    </location>
</feature>
<sequence>MSDAEPGSDASPADATTDRADSPLRRRGRAFAARFRQNNLAMGGLVVTTGFLLIALLAPVLAPYDPAAVEVPARLQGPSLAHPLGTDTRGRDLFSRVLFGARIALQVAVATPLVAGAVGVPIGLVAGYVGGRVDDALMRLMDSIFAFPAILLGLTLVAVFGQSLTNIVAALGIVYIPQFARVTRGSAVSVVEEEHVRVARSLGASHFRILLVHVLPFCLSAILVQATVTAALAIVLESSLSFLGVGVPSPRPSWGSILRVGKGYVDSGEWWYSVFPGVAIVIAVLGFNLLGDGLRDVLDPRTDPNR</sequence>
<dbReference type="Gene3D" id="1.10.3720.10">
    <property type="entry name" value="MetI-like"/>
    <property type="match status" value="1"/>
</dbReference>
<dbReference type="GO" id="GO:0005886">
    <property type="term" value="C:plasma membrane"/>
    <property type="evidence" value="ECO:0007669"/>
    <property type="project" value="UniProtKB-SubCell"/>
</dbReference>
<comment type="caution">
    <text evidence="10">The sequence shown here is derived from an EMBL/GenBank/DDBJ whole genome shotgun (WGS) entry which is preliminary data.</text>
</comment>
<comment type="subcellular location">
    <subcellularLocation>
        <location evidence="1 7">Cell membrane</location>
        <topology evidence="1 7">Multi-pass membrane protein</topology>
    </subcellularLocation>
</comment>
<comment type="similarity">
    <text evidence="7">Belongs to the binding-protein-dependent transport system permease family.</text>
</comment>
<keyword evidence="5 7" id="KW-1133">Transmembrane helix</keyword>
<feature type="region of interest" description="Disordered" evidence="8">
    <location>
        <begin position="1"/>
        <end position="23"/>
    </location>
</feature>
<feature type="transmembrane region" description="Helical" evidence="7">
    <location>
        <begin position="149"/>
        <end position="176"/>
    </location>
</feature>
<dbReference type="PANTHER" id="PTHR43386">
    <property type="entry name" value="OLIGOPEPTIDE TRANSPORT SYSTEM PERMEASE PROTEIN APPC"/>
    <property type="match status" value="1"/>
</dbReference>
<keyword evidence="6 7" id="KW-0472">Membrane</keyword>
<dbReference type="AlphaFoldDB" id="A0ABD6B7Z6"/>
<dbReference type="SUPFAM" id="SSF161098">
    <property type="entry name" value="MetI-like"/>
    <property type="match status" value="1"/>
</dbReference>
<evidence type="ECO:0000256" key="6">
    <source>
        <dbReference type="ARBA" id="ARBA00023136"/>
    </source>
</evidence>
<dbReference type="InterPro" id="IPR025966">
    <property type="entry name" value="OppC_N"/>
</dbReference>
<evidence type="ECO:0000256" key="7">
    <source>
        <dbReference type="RuleBase" id="RU363032"/>
    </source>
</evidence>
<feature type="transmembrane region" description="Helical" evidence="7">
    <location>
        <begin position="40"/>
        <end position="64"/>
    </location>
</feature>
<evidence type="ECO:0000256" key="2">
    <source>
        <dbReference type="ARBA" id="ARBA00022448"/>
    </source>
</evidence>
<dbReference type="Proteomes" id="UP001597111">
    <property type="component" value="Unassembled WGS sequence"/>
</dbReference>
<evidence type="ECO:0000313" key="10">
    <source>
        <dbReference type="EMBL" id="MFD1526797.1"/>
    </source>
</evidence>
<organism evidence="10 11">
    <name type="scientific">Halolamina salina</name>
    <dbReference type="NCBI Taxonomy" id="1220023"/>
    <lineage>
        <taxon>Archaea</taxon>
        <taxon>Methanobacteriati</taxon>
        <taxon>Methanobacteriota</taxon>
        <taxon>Stenosarchaea group</taxon>
        <taxon>Halobacteria</taxon>
        <taxon>Halobacteriales</taxon>
        <taxon>Haloferacaceae</taxon>
    </lineage>
</organism>
<keyword evidence="11" id="KW-1185">Reference proteome</keyword>
<dbReference type="Pfam" id="PF12911">
    <property type="entry name" value="OppC_N"/>
    <property type="match status" value="1"/>
</dbReference>
<dbReference type="InterPro" id="IPR050366">
    <property type="entry name" value="BP-dependent_transpt_permease"/>
</dbReference>
<keyword evidence="2 7" id="KW-0813">Transport</keyword>
<name>A0ABD6B7Z6_9EURY</name>
<evidence type="ECO:0000256" key="5">
    <source>
        <dbReference type="ARBA" id="ARBA00022989"/>
    </source>
</evidence>
<evidence type="ECO:0000313" key="11">
    <source>
        <dbReference type="Proteomes" id="UP001597111"/>
    </source>
</evidence>
<feature type="transmembrane region" description="Helical" evidence="7">
    <location>
        <begin position="210"/>
        <end position="236"/>
    </location>
</feature>
<dbReference type="PROSITE" id="PS50928">
    <property type="entry name" value="ABC_TM1"/>
    <property type="match status" value="1"/>
</dbReference>
<gene>
    <name evidence="10" type="ORF">ACFR9S_10895</name>
</gene>
<feature type="transmembrane region" description="Helical" evidence="7">
    <location>
        <begin position="270"/>
        <end position="291"/>
    </location>
</feature>
<dbReference type="CDD" id="cd06261">
    <property type="entry name" value="TM_PBP2"/>
    <property type="match status" value="1"/>
</dbReference>
<protein>
    <submittedName>
        <fullName evidence="10">ABC transporter permease</fullName>
    </submittedName>
</protein>
<evidence type="ECO:0000256" key="3">
    <source>
        <dbReference type="ARBA" id="ARBA00022475"/>
    </source>
</evidence>
<evidence type="ECO:0000256" key="1">
    <source>
        <dbReference type="ARBA" id="ARBA00004651"/>
    </source>
</evidence>
<feature type="transmembrane region" description="Helical" evidence="7">
    <location>
        <begin position="103"/>
        <end position="129"/>
    </location>
</feature>
<keyword evidence="3" id="KW-1003">Cell membrane</keyword>
<dbReference type="RefSeq" id="WP_379818633.1">
    <property type="nucleotide sequence ID" value="NZ_JBHUDH010000121.1"/>
</dbReference>
<keyword evidence="4 7" id="KW-0812">Transmembrane</keyword>
<dbReference type="EMBL" id="JBHUDH010000121">
    <property type="protein sequence ID" value="MFD1526797.1"/>
    <property type="molecule type" value="Genomic_DNA"/>
</dbReference>
<accession>A0ABD6B7Z6</accession>
<dbReference type="InterPro" id="IPR000515">
    <property type="entry name" value="MetI-like"/>
</dbReference>
<evidence type="ECO:0000256" key="8">
    <source>
        <dbReference type="SAM" id="MobiDB-lite"/>
    </source>
</evidence>
<dbReference type="InterPro" id="IPR035906">
    <property type="entry name" value="MetI-like_sf"/>
</dbReference>
<evidence type="ECO:0000256" key="4">
    <source>
        <dbReference type="ARBA" id="ARBA00022692"/>
    </source>
</evidence>
<dbReference type="Pfam" id="PF00528">
    <property type="entry name" value="BPD_transp_1"/>
    <property type="match status" value="1"/>
</dbReference>
<dbReference type="PANTHER" id="PTHR43386:SF1">
    <property type="entry name" value="D,D-DIPEPTIDE TRANSPORT SYSTEM PERMEASE PROTEIN DDPC-RELATED"/>
    <property type="match status" value="1"/>
</dbReference>